<accession>A0A916TBK8</accession>
<reference evidence="3" key="2">
    <citation type="submission" date="2020-09" db="EMBL/GenBank/DDBJ databases">
        <authorList>
            <person name="Sun Q."/>
            <person name="Zhou Y."/>
        </authorList>
    </citation>
    <scope>NUCLEOTIDE SEQUENCE</scope>
    <source>
        <strain evidence="3">CGMCC 1.12827</strain>
    </source>
</reference>
<keyword evidence="2" id="KW-0812">Transmembrane</keyword>
<dbReference type="EMBL" id="BMGC01000022">
    <property type="protein sequence ID" value="GGB38980.1"/>
    <property type="molecule type" value="Genomic_DNA"/>
</dbReference>
<feature type="region of interest" description="Disordered" evidence="1">
    <location>
        <begin position="1"/>
        <end position="25"/>
    </location>
</feature>
<organism evidence="3 4">
    <name type="scientific">Gordonia jinhuaensis</name>
    <dbReference type="NCBI Taxonomy" id="1517702"/>
    <lineage>
        <taxon>Bacteria</taxon>
        <taxon>Bacillati</taxon>
        <taxon>Actinomycetota</taxon>
        <taxon>Actinomycetes</taxon>
        <taxon>Mycobacteriales</taxon>
        <taxon>Gordoniaceae</taxon>
        <taxon>Gordonia</taxon>
    </lineage>
</organism>
<evidence type="ECO:0000256" key="2">
    <source>
        <dbReference type="SAM" id="Phobius"/>
    </source>
</evidence>
<evidence type="ECO:0000313" key="3">
    <source>
        <dbReference type="EMBL" id="GGB38980.1"/>
    </source>
</evidence>
<reference evidence="3" key="1">
    <citation type="journal article" date="2014" name="Int. J. Syst. Evol. Microbiol.">
        <title>Complete genome sequence of Corynebacterium casei LMG S-19264T (=DSM 44701T), isolated from a smear-ripened cheese.</title>
        <authorList>
            <consortium name="US DOE Joint Genome Institute (JGI-PGF)"/>
            <person name="Walter F."/>
            <person name="Albersmeier A."/>
            <person name="Kalinowski J."/>
            <person name="Ruckert C."/>
        </authorList>
    </citation>
    <scope>NUCLEOTIDE SEQUENCE</scope>
    <source>
        <strain evidence="3">CGMCC 1.12827</strain>
    </source>
</reference>
<feature type="transmembrane region" description="Helical" evidence="2">
    <location>
        <begin position="108"/>
        <end position="126"/>
    </location>
</feature>
<evidence type="ECO:0000256" key="1">
    <source>
        <dbReference type="SAM" id="MobiDB-lite"/>
    </source>
</evidence>
<feature type="transmembrane region" description="Helical" evidence="2">
    <location>
        <begin position="138"/>
        <end position="155"/>
    </location>
</feature>
<keyword evidence="2" id="KW-0472">Membrane</keyword>
<feature type="transmembrane region" description="Helical" evidence="2">
    <location>
        <begin position="65"/>
        <end position="87"/>
    </location>
</feature>
<sequence length="189" mass="19803">MMDSDAGMHDSDAGRGDVGGEPDGLRVPTAAQVSDLKERIYVTFTGLAIVLALSVPGQSDDPAEAFAVLAVGILAVTAASLAADIIAHLVVHQRFPGGHELLHQVRTALGALPTSAIPLFMIGLAWCEVISLHSALQAAGWFYIAGLAAIVFLAIHRTDVGLLRKLMALLIVVIIALVVLLIQTLAHLH</sequence>
<feature type="transmembrane region" description="Helical" evidence="2">
    <location>
        <begin position="40"/>
        <end position="59"/>
    </location>
</feature>
<dbReference type="Proteomes" id="UP000621454">
    <property type="component" value="Unassembled WGS sequence"/>
</dbReference>
<gene>
    <name evidence="3" type="ORF">GCM10011489_28370</name>
</gene>
<proteinExistence type="predicted"/>
<keyword evidence="2" id="KW-1133">Transmembrane helix</keyword>
<feature type="transmembrane region" description="Helical" evidence="2">
    <location>
        <begin position="167"/>
        <end position="186"/>
    </location>
</feature>
<feature type="compositionally biased region" description="Basic and acidic residues" evidence="1">
    <location>
        <begin position="1"/>
        <end position="15"/>
    </location>
</feature>
<name>A0A916TBK8_9ACTN</name>
<dbReference type="AlphaFoldDB" id="A0A916TBK8"/>
<comment type="caution">
    <text evidence="3">The sequence shown here is derived from an EMBL/GenBank/DDBJ whole genome shotgun (WGS) entry which is preliminary data.</text>
</comment>
<protein>
    <submittedName>
        <fullName evidence="3">Uncharacterized protein</fullName>
    </submittedName>
</protein>
<evidence type="ECO:0000313" key="4">
    <source>
        <dbReference type="Proteomes" id="UP000621454"/>
    </source>
</evidence>
<keyword evidence="4" id="KW-1185">Reference proteome</keyword>